<evidence type="ECO:0000313" key="3">
    <source>
        <dbReference type="Proteomes" id="UP001054252"/>
    </source>
</evidence>
<organism evidence="2 3">
    <name type="scientific">Rubroshorea leprosula</name>
    <dbReference type="NCBI Taxonomy" id="152421"/>
    <lineage>
        <taxon>Eukaryota</taxon>
        <taxon>Viridiplantae</taxon>
        <taxon>Streptophyta</taxon>
        <taxon>Embryophyta</taxon>
        <taxon>Tracheophyta</taxon>
        <taxon>Spermatophyta</taxon>
        <taxon>Magnoliopsida</taxon>
        <taxon>eudicotyledons</taxon>
        <taxon>Gunneridae</taxon>
        <taxon>Pentapetalae</taxon>
        <taxon>rosids</taxon>
        <taxon>malvids</taxon>
        <taxon>Malvales</taxon>
        <taxon>Dipterocarpaceae</taxon>
        <taxon>Rubroshorea</taxon>
    </lineage>
</organism>
<feature type="region of interest" description="Disordered" evidence="1">
    <location>
        <begin position="1"/>
        <end position="54"/>
    </location>
</feature>
<evidence type="ECO:0000313" key="2">
    <source>
        <dbReference type="EMBL" id="GKV21408.1"/>
    </source>
</evidence>
<comment type="caution">
    <text evidence="2">The sequence shown here is derived from an EMBL/GenBank/DDBJ whole genome shotgun (WGS) entry which is preliminary data.</text>
</comment>
<dbReference type="EMBL" id="BPVZ01000057">
    <property type="protein sequence ID" value="GKV21408.1"/>
    <property type="molecule type" value="Genomic_DNA"/>
</dbReference>
<protein>
    <submittedName>
        <fullName evidence="2">Uncharacterized protein</fullName>
    </submittedName>
</protein>
<evidence type="ECO:0000256" key="1">
    <source>
        <dbReference type="SAM" id="MobiDB-lite"/>
    </source>
</evidence>
<reference evidence="2 3" key="1">
    <citation type="journal article" date="2021" name="Commun. Biol.">
        <title>The genome of Shorea leprosula (Dipterocarpaceae) highlights the ecological relevance of drought in aseasonal tropical rainforests.</title>
        <authorList>
            <person name="Ng K.K.S."/>
            <person name="Kobayashi M.J."/>
            <person name="Fawcett J.A."/>
            <person name="Hatakeyama M."/>
            <person name="Paape T."/>
            <person name="Ng C.H."/>
            <person name="Ang C.C."/>
            <person name="Tnah L.H."/>
            <person name="Lee C.T."/>
            <person name="Nishiyama T."/>
            <person name="Sese J."/>
            <person name="O'Brien M.J."/>
            <person name="Copetti D."/>
            <person name="Mohd Noor M.I."/>
            <person name="Ong R.C."/>
            <person name="Putra M."/>
            <person name="Sireger I.Z."/>
            <person name="Indrioko S."/>
            <person name="Kosugi Y."/>
            <person name="Izuno A."/>
            <person name="Isagi Y."/>
            <person name="Lee S.L."/>
            <person name="Shimizu K.K."/>
        </authorList>
    </citation>
    <scope>NUCLEOTIDE SEQUENCE [LARGE SCALE GENOMIC DNA]</scope>
    <source>
        <tissue evidence="2">Leaf</tissue>
    </source>
</reference>
<dbReference type="Proteomes" id="UP001054252">
    <property type="component" value="Unassembled WGS sequence"/>
</dbReference>
<keyword evidence="3" id="KW-1185">Reference proteome</keyword>
<feature type="compositionally biased region" description="Low complexity" evidence="1">
    <location>
        <begin position="22"/>
        <end position="31"/>
    </location>
</feature>
<dbReference type="AlphaFoldDB" id="A0AAV5KAF5"/>
<name>A0AAV5KAF5_9ROSI</name>
<proteinExistence type="predicted"/>
<accession>A0AAV5KAF5</accession>
<sequence length="204" mass="22706">MGLFACKEEKLSQEDKQQKGKTSSSLTATTSILPARQLGRNKAAPARRQQSDLPARHHILNKFVKKLIEEDASNQQNMMMTMSCEMPRSTTSCRGRAPAADLKHKLSRSATSFRGRARSAELNHELQSSNMSYKGRAQSAELKHELSRSTTSCRAQTLAVEVEDEVQNLSTSCRAQTLTAEVSHELQRPSTKCRGRARTERCAV</sequence>
<gene>
    <name evidence="2" type="ORF">SLEP1_g31390</name>
</gene>
<feature type="compositionally biased region" description="Basic and acidic residues" evidence="1">
    <location>
        <begin position="1"/>
        <end position="18"/>
    </location>
</feature>